<dbReference type="Proteomes" id="UP001152622">
    <property type="component" value="Chromosome 3"/>
</dbReference>
<keyword evidence="9" id="KW-1185">Reference proteome</keyword>
<dbReference type="SMART" id="SM00408">
    <property type="entry name" value="IGc2"/>
    <property type="match status" value="1"/>
</dbReference>
<dbReference type="InterPro" id="IPR007110">
    <property type="entry name" value="Ig-like_dom"/>
</dbReference>
<keyword evidence="2 6" id="KW-0472">Membrane</keyword>
<reference evidence="8" key="1">
    <citation type="journal article" date="2023" name="Science">
        <title>Genome structures resolve the early diversification of teleost fishes.</title>
        <authorList>
            <person name="Parey E."/>
            <person name="Louis A."/>
            <person name="Montfort J."/>
            <person name="Bouchez O."/>
            <person name="Roques C."/>
            <person name="Iampietro C."/>
            <person name="Lluch J."/>
            <person name="Castinel A."/>
            <person name="Donnadieu C."/>
            <person name="Desvignes T."/>
            <person name="Floi Bucao C."/>
            <person name="Jouanno E."/>
            <person name="Wen M."/>
            <person name="Mejri S."/>
            <person name="Dirks R."/>
            <person name="Jansen H."/>
            <person name="Henkel C."/>
            <person name="Chen W.J."/>
            <person name="Zahm M."/>
            <person name="Cabau C."/>
            <person name="Klopp C."/>
            <person name="Thompson A.W."/>
            <person name="Robinson-Rechavi M."/>
            <person name="Braasch I."/>
            <person name="Lecointre G."/>
            <person name="Bobe J."/>
            <person name="Postlethwait J.H."/>
            <person name="Berthelot C."/>
            <person name="Roest Crollius H."/>
            <person name="Guiguen Y."/>
        </authorList>
    </citation>
    <scope>NUCLEOTIDE SEQUENCE</scope>
    <source>
        <strain evidence="8">WJC10195</strain>
    </source>
</reference>
<proteinExistence type="predicted"/>
<feature type="domain" description="Ig-like" evidence="7">
    <location>
        <begin position="56"/>
        <end position="134"/>
    </location>
</feature>
<dbReference type="Pfam" id="PF07679">
    <property type="entry name" value="I-set"/>
    <property type="match status" value="1"/>
</dbReference>
<dbReference type="GO" id="GO:0005911">
    <property type="term" value="C:cell-cell junction"/>
    <property type="evidence" value="ECO:0007669"/>
    <property type="project" value="TreeGrafter"/>
</dbReference>
<name>A0A9Q1J471_SYNKA</name>
<dbReference type="EMBL" id="JAINUF010000003">
    <property type="protein sequence ID" value="KAJ8368955.1"/>
    <property type="molecule type" value="Genomic_DNA"/>
</dbReference>
<dbReference type="OrthoDB" id="5843397at2759"/>
<evidence type="ECO:0000256" key="4">
    <source>
        <dbReference type="ARBA" id="ARBA00023180"/>
    </source>
</evidence>
<organism evidence="8 9">
    <name type="scientific">Synaphobranchus kaupii</name>
    <name type="common">Kaup's arrowtooth eel</name>
    <dbReference type="NCBI Taxonomy" id="118154"/>
    <lineage>
        <taxon>Eukaryota</taxon>
        <taxon>Metazoa</taxon>
        <taxon>Chordata</taxon>
        <taxon>Craniata</taxon>
        <taxon>Vertebrata</taxon>
        <taxon>Euteleostomi</taxon>
        <taxon>Actinopterygii</taxon>
        <taxon>Neopterygii</taxon>
        <taxon>Teleostei</taxon>
        <taxon>Anguilliformes</taxon>
        <taxon>Synaphobranchidae</taxon>
        <taxon>Synaphobranchus</taxon>
    </lineage>
</organism>
<dbReference type="PANTHER" id="PTHR11640">
    <property type="entry name" value="NEPHRIN"/>
    <property type="match status" value="1"/>
</dbReference>
<evidence type="ECO:0000256" key="1">
    <source>
        <dbReference type="ARBA" id="ARBA00004479"/>
    </source>
</evidence>
<dbReference type="Gene3D" id="2.60.40.10">
    <property type="entry name" value="Immunoglobulins"/>
    <property type="match status" value="2"/>
</dbReference>
<keyword evidence="4" id="KW-0325">Glycoprotein</keyword>
<protein>
    <recommendedName>
        <fullName evidence="7">Ig-like domain-containing protein</fullName>
    </recommendedName>
</protein>
<dbReference type="InterPro" id="IPR003599">
    <property type="entry name" value="Ig_sub"/>
</dbReference>
<accession>A0A9Q1J471</accession>
<dbReference type="PANTHER" id="PTHR11640:SF158">
    <property type="entry name" value="V-SET AND IMMUNOGLOBULIN DOMAIN-CONTAINING PROTEIN 10-LIKE 2"/>
    <property type="match status" value="1"/>
</dbReference>
<comment type="subcellular location">
    <subcellularLocation>
        <location evidence="1">Membrane</location>
        <topology evidence="1">Single-pass type I membrane protein</topology>
    </subcellularLocation>
</comment>
<keyword evidence="5" id="KW-0393">Immunoglobulin domain</keyword>
<gene>
    <name evidence="8" type="ORF">SKAU_G00089830</name>
</gene>
<comment type="caution">
    <text evidence="8">The sequence shown here is derived from an EMBL/GenBank/DDBJ whole genome shotgun (WGS) entry which is preliminary data.</text>
</comment>
<keyword evidence="6" id="KW-0812">Transmembrane</keyword>
<dbReference type="InterPro" id="IPR051275">
    <property type="entry name" value="Cell_adhesion_signaling"/>
</dbReference>
<dbReference type="PROSITE" id="PS50835">
    <property type="entry name" value="IG_LIKE"/>
    <property type="match status" value="1"/>
</dbReference>
<evidence type="ECO:0000313" key="8">
    <source>
        <dbReference type="EMBL" id="KAJ8368955.1"/>
    </source>
</evidence>
<evidence type="ECO:0000256" key="6">
    <source>
        <dbReference type="SAM" id="Phobius"/>
    </source>
</evidence>
<sequence length="175" mass="18485">MKTPASKLSILTISPTRADDGVEYRCEAELDLGLEGPQPPVAVQSERFNITVHYSPDIHMEQTYETSVGGNAVFNCTATGNPVPTFEWKYRPADNVQVQTSGAISLLTISAVTADQACMVTCVAKNSQGQASVGLILAVKAESTGSAGIVVGVIIAVVLLSLFIGLGLIIAHRRR</sequence>
<dbReference type="GO" id="GO:0098609">
    <property type="term" value="P:cell-cell adhesion"/>
    <property type="evidence" value="ECO:0007669"/>
    <property type="project" value="TreeGrafter"/>
</dbReference>
<dbReference type="SUPFAM" id="SSF48726">
    <property type="entry name" value="Immunoglobulin"/>
    <property type="match status" value="2"/>
</dbReference>
<dbReference type="InterPro" id="IPR036179">
    <property type="entry name" value="Ig-like_dom_sf"/>
</dbReference>
<keyword evidence="6" id="KW-1133">Transmembrane helix</keyword>
<evidence type="ECO:0000313" key="9">
    <source>
        <dbReference type="Proteomes" id="UP001152622"/>
    </source>
</evidence>
<feature type="transmembrane region" description="Helical" evidence="6">
    <location>
        <begin position="149"/>
        <end position="171"/>
    </location>
</feature>
<dbReference type="InterPro" id="IPR003598">
    <property type="entry name" value="Ig_sub2"/>
</dbReference>
<keyword evidence="3" id="KW-1015">Disulfide bond</keyword>
<dbReference type="GO" id="GO:0005886">
    <property type="term" value="C:plasma membrane"/>
    <property type="evidence" value="ECO:0007669"/>
    <property type="project" value="TreeGrafter"/>
</dbReference>
<dbReference type="InterPro" id="IPR013098">
    <property type="entry name" value="Ig_I-set"/>
</dbReference>
<evidence type="ECO:0000256" key="2">
    <source>
        <dbReference type="ARBA" id="ARBA00023136"/>
    </source>
</evidence>
<dbReference type="SMART" id="SM00409">
    <property type="entry name" value="IG"/>
    <property type="match status" value="1"/>
</dbReference>
<dbReference type="GO" id="GO:0050839">
    <property type="term" value="F:cell adhesion molecule binding"/>
    <property type="evidence" value="ECO:0007669"/>
    <property type="project" value="TreeGrafter"/>
</dbReference>
<dbReference type="AlphaFoldDB" id="A0A9Q1J471"/>
<evidence type="ECO:0000259" key="7">
    <source>
        <dbReference type="PROSITE" id="PS50835"/>
    </source>
</evidence>
<evidence type="ECO:0000256" key="3">
    <source>
        <dbReference type="ARBA" id="ARBA00023157"/>
    </source>
</evidence>
<evidence type="ECO:0000256" key="5">
    <source>
        <dbReference type="ARBA" id="ARBA00023319"/>
    </source>
</evidence>
<dbReference type="InterPro" id="IPR013783">
    <property type="entry name" value="Ig-like_fold"/>
</dbReference>